<dbReference type="EMBL" id="CP144751">
    <property type="protein sequence ID" value="WVZ87174.1"/>
    <property type="molecule type" value="Genomic_DNA"/>
</dbReference>
<dbReference type="Proteomes" id="UP001341281">
    <property type="component" value="Chromosome 07"/>
</dbReference>
<feature type="non-terminal residue" evidence="2">
    <location>
        <position position="73"/>
    </location>
</feature>
<proteinExistence type="predicted"/>
<protein>
    <submittedName>
        <fullName evidence="2">Uncharacterized protein</fullName>
    </submittedName>
</protein>
<reference evidence="2 3" key="1">
    <citation type="submission" date="2024-02" db="EMBL/GenBank/DDBJ databases">
        <title>High-quality chromosome-scale genome assembly of Pensacola bahiagrass (Paspalum notatum Flugge var. saurae).</title>
        <authorList>
            <person name="Vega J.M."/>
            <person name="Podio M."/>
            <person name="Orjuela J."/>
            <person name="Siena L.A."/>
            <person name="Pessino S.C."/>
            <person name="Combes M.C."/>
            <person name="Mariac C."/>
            <person name="Albertini E."/>
            <person name="Pupilli F."/>
            <person name="Ortiz J.P.A."/>
            <person name="Leblanc O."/>
        </authorList>
    </citation>
    <scope>NUCLEOTIDE SEQUENCE [LARGE SCALE GENOMIC DNA]</scope>
    <source>
        <strain evidence="2">R1</strain>
        <tissue evidence="2">Leaf</tissue>
    </source>
</reference>
<keyword evidence="3" id="KW-1185">Reference proteome</keyword>
<accession>A0AAQ3UB19</accession>
<evidence type="ECO:0000256" key="1">
    <source>
        <dbReference type="SAM" id="MobiDB-lite"/>
    </source>
</evidence>
<sequence length="73" mass="8127">MADDNANGGADQKLQRREQEAKEAEERRLKEQEDKAAEDRHRGNSVGPMPPIEPFSNIQGLQNKKAAGKGQKK</sequence>
<dbReference type="AlphaFoldDB" id="A0AAQ3UB19"/>
<evidence type="ECO:0000313" key="2">
    <source>
        <dbReference type="EMBL" id="WVZ87174.1"/>
    </source>
</evidence>
<feature type="compositionally biased region" description="Basic and acidic residues" evidence="1">
    <location>
        <begin position="13"/>
        <end position="42"/>
    </location>
</feature>
<gene>
    <name evidence="2" type="ORF">U9M48_033860</name>
</gene>
<feature type="region of interest" description="Disordered" evidence="1">
    <location>
        <begin position="1"/>
        <end position="73"/>
    </location>
</feature>
<organism evidence="2 3">
    <name type="scientific">Paspalum notatum var. saurae</name>
    <dbReference type="NCBI Taxonomy" id="547442"/>
    <lineage>
        <taxon>Eukaryota</taxon>
        <taxon>Viridiplantae</taxon>
        <taxon>Streptophyta</taxon>
        <taxon>Embryophyta</taxon>
        <taxon>Tracheophyta</taxon>
        <taxon>Spermatophyta</taxon>
        <taxon>Magnoliopsida</taxon>
        <taxon>Liliopsida</taxon>
        <taxon>Poales</taxon>
        <taxon>Poaceae</taxon>
        <taxon>PACMAD clade</taxon>
        <taxon>Panicoideae</taxon>
        <taxon>Andropogonodae</taxon>
        <taxon>Paspaleae</taxon>
        <taxon>Paspalinae</taxon>
        <taxon>Paspalum</taxon>
    </lineage>
</organism>
<name>A0AAQ3UB19_PASNO</name>
<evidence type="ECO:0000313" key="3">
    <source>
        <dbReference type="Proteomes" id="UP001341281"/>
    </source>
</evidence>